<sequence length="145" mass="16272">MKKVLILFCLLAPMIGFAQNEESLKEAELSRFKYLVAKDRAGLESVIHKELVYFHSSGVQDSKDSYIASVLSGKSIYLSITPEEMQQRVYGNTGINTGIIVIQQPAADGGQTPLRVRFTDVYLYADKRWQMVSWQATKLAPAQKP</sequence>
<dbReference type="InterPro" id="IPR032710">
    <property type="entry name" value="NTF2-like_dom_sf"/>
</dbReference>
<dbReference type="SUPFAM" id="SSF54427">
    <property type="entry name" value="NTF2-like"/>
    <property type="match status" value="1"/>
</dbReference>
<dbReference type="OrthoDB" id="1445948at2"/>
<name>A0A4Q9B9G5_9BACT</name>
<feature type="chain" id="PRO_5020790361" evidence="1">
    <location>
        <begin position="19"/>
        <end position="145"/>
    </location>
</feature>
<evidence type="ECO:0000313" key="3">
    <source>
        <dbReference type="EMBL" id="TBH72112.1"/>
    </source>
</evidence>
<dbReference type="AlphaFoldDB" id="A0A4Q9B9G5"/>
<feature type="signal peptide" evidence="1">
    <location>
        <begin position="1"/>
        <end position="18"/>
    </location>
</feature>
<feature type="domain" description="DUF4440" evidence="2">
    <location>
        <begin position="25"/>
        <end position="131"/>
    </location>
</feature>
<comment type="caution">
    <text evidence="3">The sequence shown here is derived from an EMBL/GenBank/DDBJ whole genome shotgun (WGS) entry which is preliminary data.</text>
</comment>
<dbReference type="Gene3D" id="3.10.450.50">
    <property type="match status" value="1"/>
</dbReference>
<protein>
    <submittedName>
        <fullName evidence="3">Nuclear transport factor 2 family protein</fullName>
    </submittedName>
</protein>
<keyword evidence="4" id="KW-1185">Reference proteome</keyword>
<dbReference type="EMBL" id="SEWY01000004">
    <property type="protein sequence ID" value="TBH72112.1"/>
    <property type="molecule type" value="Genomic_DNA"/>
</dbReference>
<evidence type="ECO:0000313" key="4">
    <source>
        <dbReference type="Proteomes" id="UP000293583"/>
    </source>
</evidence>
<accession>A0A4Q9B9G5</accession>
<dbReference type="InterPro" id="IPR027843">
    <property type="entry name" value="DUF4440"/>
</dbReference>
<dbReference type="RefSeq" id="WP_130923702.1">
    <property type="nucleotide sequence ID" value="NZ_CP049835.1"/>
</dbReference>
<keyword evidence="1" id="KW-0732">Signal</keyword>
<evidence type="ECO:0000259" key="2">
    <source>
        <dbReference type="Pfam" id="PF14534"/>
    </source>
</evidence>
<proteinExistence type="predicted"/>
<reference evidence="3 4" key="1">
    <citation type="submission" date="2019-02" db="EMBL/GenBank/DDBJ databases">
        <title>Genome of a new Bacteroidetes strain.</title>
        <authorList>
            <person name="Pitt A."/>
        </authorList>
    </citation>
    <scope>NUCLEOTIDE SEQUENCE [LARGE SCALE GENOMIC DNA]</scope>
    <source>
        <strain evidence="3 4">103A-SOEBACH</strain>
    </source>
</reference>
<evidence type="ECO:0000256" key="1">
    <source>
        <dbReference type="SAM" id="SignalP"/>
    </source>
</evidence>
<dbReference type="Pfam" id="PF14534">
    <property type="entry name" value="DUF4440"/>
    <property type="match status" value="1"/>
</dbReference>
<organism evidence="3 4">
    <name type="scientific">Aquirufa antheringensis</name>
    <dbReference type="NCBI Taxonomy" id="2516559"/>
    <lineage>
        <taxon>Bacteria</taxon>
        <taxon>Pseudomonadati</taxon>
        <taxon>Bacteroidota</taxon>
        <taxon>Cytophagia</taxon>
        <taxon>Cytophagales</taxon>
        <taxon>Flectobacillaceae</taxon>
        <taxon>Aquirufa</taxon>
    </lineage>
</organism>
<dbReference type="Proteomes" id="UP000293583">
    <property type="component" value="Unassembled WGS sequence"/>
</dbReference>
<gene>
    <name evidence="3" type="ORF">EWU20_09845</name>
</gene>